<evidence type="ECO:0000256" key="1">
    <source>
        <dbReference type="PROSITE-ProRule" id="PRU00339"/>
    </source>
</evidence>
<keyword evidence="1" id="KW-0802">TPR repeat</keyword>
<evidence type="ECO:0000313" key="3">
    <source>
        <dbReference type="Proteomes" id="UP000239800"/>
    </source>
</evidence>
<gene>
    <name evidence="2" type="ORF">BST85_07785</name>
</gene>
<dbReference type="SUPFAM" id="SSF48452">
    <property type="entry name" value="TPR-like"/>
    <property type="match status" value="1"/>
</dbReference>
<protein>
    <submittedName>
        <fullName evidence="2">Uncharacterized protein</fullName>
    </submittedName>
</protein>
<dbReference type="InterPro" id="IPR019734">
    <property type="entry name" value="TPR_rpt"/>
</dbReference>
<sequence length="133" mass="15163">MILGLMIFLVSLGNLQAQEEVSEEKASKDPYAYIDSSKVYLDVVERGYRSPQVLQKLADSYYFKSEYAEALRWYQELFSSYPNEAYPETLSEDYYLRAARSAKAISNKELAVELIGQYSAMGGDPKLVQAFLK</sequence>
<dbReference type="Proteomes" id="UP000239800">
    <property type="component" value="Unassembled WGS sequence"/>
</dbReference>
<dbReference type="PROSITE" id="PS50005">
    <property type="entry name" value="TPR"/>
    <property type="match status" value="1"/>
</dbReference>
<dbReference type="AlphaFoldDB" id="A0A2S7KQA0"/>
<dbReference type="EMBL" id="MQUB01000001">
    <property type="protein sequence ID" value="PQB04809.1"/>
    <property type="molecule type" value="Genomic_DNA"/>
</dbReference>
<dbReference type="Gene3D" id="1.25.40.10">
    <property type="entry name" value="Tetratricopeptide repeat domain"/>
    <property type="match status" value="1"/>
</dbReference>
<keyword evidence="3" id="KW-1185">Reference proteome</keyword>
<name>A0A2S7KQA0_9FLAO</name>
<proteinExistence type="predicted"/>
<dbReference type="RefSeq" id="WP_104812739.1">
    <property type="nucleotide sequence ID" value="NZ_MQUB01000001.1"/>
</dbReference>
<feature type="repeat" description="TPR" evidence="1">
    <location>
        <begin position="51"/>
        <end position="84"/>
    </location>
</feature>
<comment type="caution">
    <text evidence="2">The sequence shown here is derived from an EMBL/GenBank/DDBJ whole genome shotgun (WGS) entry which is preliminary data.</text>
</comment>
<dbReference type="InterPro" id="IPR011990">
    <property type="entry name" value="TPR-like_helical_dom_sf"/>
</dbReference>
<dbReference type="OrthoDB" id="9809364at2"/>
<evidence type="ECO:0000313" key="2">
    <source>
        <dbReference type="EMBL" id="PQB04809.1"/>
    </source>
</evidence>
<organism evidence="2 3">
    <name type="scientific">Aureitalea marina</name>
    <dbReference type="NCBI Taxonomy" id="930804"/>
    <lineage>
        <taxon>Bacteria</taxon>
        <taxon>Pseudomonadati</taxon>
        <taxon>Bacteroidota</taxon>
        <taxon>Flavobacteriia</taxon>
        <taxon>Flavobacteriales</taxon>
        <taxon>Flavobacteriaceae</taxon>
        <taxon>Aureitalea</taxon>
    </lineage>
</organism>
<accession>A0A2S7KQA0</accession>
<reference evidence="2 3" key="1">
    <citation type="submission" date="2016-11" db="EMBL/GenBank/DDBJ databases">
        <title>Trade-off between light-utilization and light-protection in marine flavobacteria.</title>
        <authorList>
            <person name="Kumagai Y."/>
        </authorList>
    </citation>
    <scope>NUCLEOTIDE SEQUENCE [LARGE SCALE GENOMIC DNA]</scope>
    <source>
        <strain evidence="2 3">NBRC 107741</strain>
    </source>
</reference>